<feature type="region of interest" description="Disordered" evidence="1">
    <location>
        <begin position="1"/>
        <end position="32"/>
    </location>
</feature>
<name>A0A438DLC7_VITVI</name>
<dbReference type="Proteomes" id="UP000288805">
    <property type="component" value="Unassembled WGS sequence"/>
</dbReference>
<evidence type="ECO:0000313" key="3">
    <source>
        <dbReference type="Proteomes" id="UP000288805"/>
    </source>
</evidence>
<dbReference type="EMBL" id="QGNW01001578">
    <property type="protein sequence ID" value="RVW36252.1"/>
    <property type="molecule type" value="Genomic_DNA"/>
</dbReference>
<comment type="caution">
    <text evidence="2">The sequence shown here is derived from an EMBL/GenBank/DDBJ whole genome shotgun (WGS) entry which is preliminary data.</text>
</comment>
<accession>A0A438DLC7</accession>
<protein>
    <submittedName>
        <fullName evidence="2">Uncharacterized protein</fullName>
    </submittedName>
</protein>
<organism evidence="2 3">
    <name type="scientific">Vitis vinifera</name>
    <name type="common">Grape</name>
    <dbReference type="NCBI Taxonomy" id="29760"/>
    <lineage>
        <taxon>Eukaryota</taxon>
        <taxon>Viridiplantae</taxon>
        <taxon>Streptophyta</taxon>
        <taxon>Embryophyta</taxon>
        <taxon>Tracheophyta</taxon>
        <taxon>Spermatophyta</taxon>
        <taxon>Magnoliopsida</taxon>
        <taxon>eudicotyledons</taxon>
        <taxon>Gunneridae</taxon>
        <taxon>Pentapetalae</taxon>
        <taxon>rosids</taxon>
        <taxon>Vitales</taxon>
        <taxon>Vitaceae</taxon>
        <taxon>Viteae</taxon>
        <taxon>Vitis</taxon>
    </lineage>
</organism>
<evidence type="ECO:0000313" key="2">
    <source>
        <dbReference type="EMBL" id="RVW36252.1"/>
    </source>
</evidence>
<reference evidence="2 3" key="1">
    <citation type="journal article" date="2018" name="PLoS Genet.">
        <title>Population sequencing reveals clonal diversity and ancestral inbreeding in the grapevine cultivar Chardonnay.</title>
        <authorList>
            <person name="Roach M.J."/>
            <person name="Johnson D.L."/>
            <person name="Bohlmann J."/>
            <person name="van Vuuren H.J."/>
            <person name="Jones S.J."/>
            <person name="Pretorius I.S."/>
            <person name="Schmidt S.A."/>
            <person name="Borneman A.R."/>
        </authorList>
    </citation>
    <scope>NUCLEOTIDE SEQUENCE [LARGE SCALE GENOMIC DNA]</scope>
    <source>
        <strain evidence="3">cv. Chardonnay</strain>
        <tissue evidence="2">Leaf</tissue>
    </source>
</reference>
<dbReference type="AlphaFoldDB" id="A0A438DLC7"/>
<gene>
    <name evidence="2" type="ORF">CK203_107279</name>
</gene>
<evidence type="ECO:0000256" key="1">
    <source>
        <dbReference type="SAM" id="MobiDB-lite"/>
    </source>
</evidence>
<proteinExistence type="predicted"/>
<sequence length="159" mass="17972">MARIRGGHTDPSVSREAKLRASSPQDSSQPRPFRLLRVGCPLTLLSVDTRHRDHRLLHPLSHQYAAFHLREPGPQALERRLGMRSLIIRPLPILSILPTLLRKPSSRGLWSLRLPLRAIQIVEPSHFTLSFILTLRPCDSSRSFGIHLDYSKGTISSPL</sequence>